<evidence type="ECO:0000313" key="1">
    <source>
        <dbReference type="EMBL" id="PSR28689.1"/>
    </source>
</evidence>
<dbReference type="EMBL" id="PXYT01000019">
    <property type="protein sequence ID" value="PSR28689.1"/>
    <property type="molecule type" value="Genomic_DNA"/>
</dbReference>
<name>A0A2T2X2I6_9FIRM</name>
<sequence>MKHQAFPINEYAVWMLLHEYYPQCAEDSLVFEAHQIAQELELALFDRIRCRNRHAHIIVS</sequence>
<dbReference type="Proteomes" id="UP000242699">
    <property type="component" value="Unassembled WGS sequence"/>
</dbReference>
<accession>A0A2T2X2I6</accession>
<gene>
    <name evidence="1" type="ORF">C7B43_09760</name>
</gene>
<reference evidence="1 2" key="1">
    <citation type="journal article" date="2014" name="BMC Genomics">
        <title>Comparison of environmental and isolate Sulfobacillus genomes reveals diverse carbon, sulfur, nitrogen, and hydrogen metabolisms.</title>
        <authorList>
            <person name="Justice N.B."/>
            <person name="Norman A."/>
            <person name="Brown C.T."/>
            <person name="Singh A."/>
            <person name="Thomas B.C."/>
            <person name="Banfield J.F."/>
        </authorList>
    </citation>
    <scope>NUCLEOTIDE SEQUENCE [LARGE SCALE GENOMIC DNA]</scope>
    <source>
        <strain evidence="1">AMDSBA1</strain>
    </source>
</reference>
<proteinExistence type="predicted"/>
<dbReference type="AlphaFoldDB" id="A0A2T2X2I6"/>
<organism evidence="1 2">
    <name type="scientific">Sulfobacillus benefaciens</name>
    <dbReference type="NCBI Taxonomy" id="453960"/>
    <lineage>
        <taxon>Bacteria</taxon>
        <taxon>Bacillati</taxon>
        <taxon>Bacillota</taxon>
        <taxon>Clostridia</taxon>
        <taxon>Eubacteriales</taxon>
        <taxon>Clostridiales Family XVII. Incertae Sedis</taxon>
        <taxon>Sulfobacillus</taxon>
    </lineage>
</organism>
<comment type="caution">
    <text evidence="1">The sequence shown here is derived from an EMBL/GenBank/DDBJ whole genome shotgun (WGS) entry which is preliminary data.</text>
</comment>
<evidence type="ECO:0000313" key="2">
    <source>
        <dbReference type="Proteomes" id="UP000242699"/>
    </source>
</evidence>
<protein>
    <submittedName>
        <fullName evidence="1">Uncharacterized protein</fullName>
    </submittedName>
</protein>